<feature type="compositionally biased region" description="Basic and acidic residues" evidence="1">
    <location>
        <begin position="20"/>
        <end position="64"/>
    </location>
</feature>
<keyword evidence="3" id="KW-1185">Reference proteome</keyword>
<sequence>MKTGVHEAVLDVVQALGTRMQREGRDGSGHAQEKKREREEKKESVGVGDGREELDGQQRNEKATGKKQKRRRDAPVGSLTRARGACGGGASLEEGAASCCGGSGELEGPSDGSALRRGTTVKVLPFLLCAMGLGAGTRRRLSASRSSMFVTGS</sequence>
<gene>
    <name evidence="2" type="ORF">EYF80_030048</name>
</gene>
<name>A0A4Z2H1B6_9TELE</name>
<dbReference type="Proteomes" id="UP000314294">
    <property type="component" value="Unassembled WGS sequence"/>
</dbReference>
<reference evidence="2 3" key="1">
    <citation type="submission" date="2019-03" db="EMBL/GenBank/DDBJ databases">
        <title>First draft genome of Liparis tanakae, snailfish: a comprehensive survey of snailfish specific genes.</title>
        <authorList>
            <person name="Kim W."/>
            <person name="Song I."/>
            <person name="Jeong J.-H."/>
            <person name="Kim D."/>
            <person name="Kim S."/>
            <person name="Ryu S."/>
            <person name="Song J.Y."/>
            <person name="Lee S.K."/>
        </authorList>
    </citation>
    <scope>NUCLEOTIDE SEQUENCE [LARGE SCALE GENOMIC DNA]</scope>
    <source>
        <tissue evidence="2">Muscle</tissue>
    </source>
</reference>
<comment type="caution">
    <text evidence="2">The sequence shown here is derived from an EMBL/GenBank/DDBJ whole genome shotgun (WGS) entry which is preliminary data.</text>
</comment>
<dbReference type="AlphaFoldDB" id="A0A4Z2H1B6"/>
<dbReference type="EMBL" id="SRLO01000350">
    <property type="protein sequence ID" value="TNN59677.1"/>
    <property type="molecule type" value="Genomic_DNA"/>
</dbReference>
<evidence type="ECO:0000313" key="2">
    <source>
        <dbReference type="EMBL" id="TNN59677.1"/>
    </source>
</evidence>
<proteinExistence type="predicted"/>
<accession>A0A4Z2H1B6</accession>
<evidence type="ECO:0000256" key="1">
    <source>
        <dbReference type="SAM" id="MobiDB-lite"/>
    </source>
</evidence>
<feature type="region of interest" description="Disordered" evidence="1">
    <location>
        <begin position="96"/>
        <end position="115"/>
    </location>
</feature>
<feature type="region of interest" description="Disordered" evidence="1">
    <location>
        <begin position="16"/>
        <end position="90"/>
    </location>
</feature>
<organism evidence="2 3">
    <name type="scientific">Liparis tanakae</name>
    <name type="common">Tanaka's snailfish</name>
    <dbReference type="NCBI Taxonomy" id="230148"/>
    <lineage>
        <taxon>Eukaryota</taxon>
        <taxon>Metazoa</taxon>
        <taxon>Chordata</taxon>
        <taxon>Craniata</taxon>
        <taxon>Vertebrata</taxon>
        <taxon>Euteleostomi</taxon>
        <taxon>Actinopterygii</taxon>
        <taxon>Neopterygii</taxon>
        <taxon>Teleostei</taxon>
        <taxon>Neoteleostei</taxon>
        <taxon>Acanthomorphata</taxon>
        <taxon>Eupercaria</taxon>
        <taxon>Perciformes</taxon>
        <taxon>Cottioidei</taxon>
        <taxon>Cottales</taxon>
        <taxon>Liparidae</taxon>
        <taxon>Liparis</taxon>
    </lineage>
</organism>
<evidence type="ECO:0000313" key="3">
    <source>
        <dbReference type="Proteomes" id="UP000314294"/>
    </source>
</evidence>
<protein>
    <submittedName>
        <fullName evidence="2">Uncharacterized protein</fullName>
    </submittedName>
</protein>